<sequence>MAMLRKNLTQDATLLPPVLQPKVVCLLPRSSASSLGSYFKVYDNLIARGDVCVLQIEEPEFEHTKPISHHDILLAAEILRGNPTLTLNQASQQLGARMSVAYSARQLELAVLLSVRAMLMLDCTVPAHGWHPTEPFVDFASRCFPKDSSISTAVKEAMENTKSLKAWKLKSRCNLAFRGTDNIAHHLQLDPFHPDGPTLYLFRYTAFIKAQLDRLGVEDFNQEADMLACLKSGCLPPRLLAEMLHSIQAILFHFDDRRSGRILERLIAKNGFDEHCAKREGYKRFDDADQLEYWYWGERLAALYQFAHERPPRNKLERWMKWQTSESNAFAAALVAVLISIVVGILSLGLSGFQAWVAWKAWKDPVSNDEETTALLKEIAELLQQQRGR</sequence>
<keyword evidence="1" id="KW-0812">Transmembrane</keyword>
<feature type="transmembrane region" description="Helical" evidence="1">
    <location>
        <begin position="329"/>
        <end position="357"/>
    </location>
</feature>
<reference evidence="2" key="2">
    <citation type="submission" date="2023-05" db="EMBL/GenBank/DDBJ databases">
        <authorList>
            <consortium name="Lawrence Berkeley National Laboratory"/>
            <person name="Steindorff A."/>
            <person name="Hensen N."/>
            <person name="Bonometti L."/>
            <person name="Westerberg I."/>
            <person name="Brannstrom I.O."/>
            <person name="Guillou S."/>
            <person name="Cros-Aarteil S."/>
            <person name="Calhoun S."/>
            <person name="Haridas S."/>
            <person name="Kuo A."/>
            <person name="Mondo S."/>
            <person name="Pangilinan J."/>
            <person name="Riley R."/>
            <person name="Labutti K."/>
            <person name="Andreopoulos B."/>
            <person name="Lipzen A."/>
            <person name="Chen C."/>
            <person name="Yanf M."/>
            <person name="Daum C."/>
            <person name="Ng V."/>
            <person name="Clum A."/>
            <person name="Ohm R."/>
            <person name="Martin F."/>
            <person name="Silar P."/>
            <person name="Natvig D."/>
            <person name="Lalanne C."/>
            <person name="Gautier V."/>
            <person name="Ament-Velasquez S.L."/>
            <person name="Kruys A."/>
            <person name="Hutchinson M.I."/>
            <person name="Powell A.J."/>
            <person name="Barry K."/>
            <person name="Miller A.N."/>
            <person name="Grigoriev I.V."/>
            <person name="Debuchy R."/>
            <person name="Gladieux P."/>
            <person name="Thoren M.H."/>
            <person name="Johannesson H."/>
        </authorList>
    </citation>
    <scope>NUCLEOTIDE SEQUENCE</scope>
    <source>
        <strain evidence="2">CBS 757.83</strain>
    </source>
</reference>
<accession>A0AAN6Q9X8</accession>
<evidence type="ECO:0000313" key="3">
    <source>
        <dbReference type="Proteomes" id="UP001305647"/>
    </source>
</evidence>
<dbReference type="EMBL" id="MU863624">
    <property type="protein sequence ID" value="KAK4106358.1"/>
    <property type="molecule type" value="Genomic_DNA"/>
</dbReference>
<dbReference type="AlphaFoldDB" id="A0AAN6Q9X8"/>
<keyword evidence="1" id="KW-0472">Membrane</keyword>
<keyword evidence="3" id="KW-1185">Reference proteome</keyword>
<keyword evidence="1" id="KW-1133">Transmembrane helix</keyword>
<evidence type="ECO:0000256" key="1">
    <source>
        <dbReference type="SAM" id="Phobius"/>
    </source>
</evidence>
<protein>
    <submittedName>
        <fullName evidence="2">Uncharacterized protein</fullName>
    </submittedName>
</protein>
<proteinExistence type="predicted"/>
<name>A0AAN6Q9X8_9PEZI</name>
<gene>
    <name evidence="2" type="ORF">N658DRAFT_16379</name>
</gene>
<organism evidence="2 3">
    <name type="scientific">Parathielavia hyrcaniae</name>
    <dbReference type="NCBI Taxonomy" id="113614"/>
    <lineage>
        <taxon>Eukaryota</taxon>
        <taxon>Fungi</taxon>
        <taxon>Dikarya</taxon>
        <taxon>Ascomycota</taxon>
        <taxon>Pezizomycotina</taxon>
        <taxon>Sordariomycetes</taxon>
        <taxon>Sordariomycetidae</taxon>
        <taxon>Sordariales</taxon>
        <taxon>Chaetomiaceae</taxon>
        <taxon>Parathielavia</taxon>
    </lineage>
</organism>
<reference evidence="2" key="1">
    <citation type="journal article" date="2023" name="Mol. Phylogenet. Evol.">
        <title>Genome-scale phylogeny and comparative genomics of the fungal order Sordariales.</title>
        <authorList>
            <person name="Hensen N."/>
            <person name="Bonometti L."/>
            <person name="Westerberg I."/>
            <person name="Brannstrom I.O."/>
            <person name="Guillou S."/>
            <person name="Cros-Aarteil S."/>
            <person name="Calhoun S."/>
            <person name="Haridas S."/>
            <person name="Kuo A."/>
            <person name="Mondo S."/>
            <person name="Pangilinan J."/>
            <person name="Riley R."/>
            <person name="LaButti K."/>
            <person name="Andreopoulos B."/>
            <person name="Lipzen A."/>
            <person name="Chen C."/>
            <person name="Yan M."/>
            <person name="Daum C."/>
            <person name="Ng V."/>
            <person name="Clum A."/>
            <person name="Steindorff A."/>
            <person name="Ohm R.A."/>
            <person name="Martin F."/>
            <person name="Silar P."/>
            <person name="Natvig D.O."/>
            <person name="Lalanne C."/>
            <person name="Gautier V."/>
            <person name="Ament-Velasquez S.L."/>
            <person name="Kruys A."/>
            <person name="Hutchinson M.I."/>
            <person name="Powell A.J."/>
            <person name="Barry K."/>
            <person name="Miller A.N."/>
            <person name="Grigoriev I.V."/>
            <person name="Debuchy R."/>
            <person name="Gladieux P."/>
            <person name="Hiltunen Thoren M."/>
            <person name="Johannesson H."/>
        </authorList>
    </citation>
    <scope>NUCLEOTIDE SEQUENCE</scope>
    <source>
        <strain evidence="2">CBS 757.83</strain>
    </source>
</reference>
<comment type="caution">
    <text evidence="2">The sequence shown here is derived from an EMBL/GenBank/DDBJ whole genome shotgun (WGS) entry which is preliminary data.</text>
</comment>
<evidence type="ECO:0000313" key="2">
    <source>
        <dbReference type="EMBL" id="KAK4106358.1"/>
    </source>
</evidence>
<dbReference type="Proteomes" id="UP001305647">
    <property type="component" value="Unassembled WGS sequence"/>
</dbReference>